<protein>
    <submittedName>
        <fullName evidence="1">Uncharacterized protein</fullName>
    </submittedName>
</protein>
<dbReference type="EMBL" id="DXCX01000015">
    <property type="protein sequence ID" value="HIY72553.1"/>
    <property type="molecule type" value="Genomic_DNA"/>
</dbReference>
<dbReference type="AlphaFoldDB" id="A0A9D2CDG8"/>
<comment type="caution">
    <text evidence="1">The sequence shown here is derived from an EMBL/GenBank/DDBJ whole genome shotgun (WGS) entry which is preliminary data.</text>
</comment>
<proteinExistence type="predicted"/>
<sequence>MTNLNSQLNEVRYDLSDEIGSLRQDLDAQISLFSTVETNLGYENGMLTLNVAVVPKELSTGETASISLTTGENAALTDDGSGRLTGVLICSPRESLEPVVSLTAGGLTRRETLPTLWTDELFSMNGVSHWLMEEGTTSNVLSLVLSAPENSALQVETVTVEVRSAILDPAAQASLLGTVEAIPQPDGSYRADLSRYLGREGGYEYEFWLTLVTTHDFDLWLSADTGEGLTLRSDQPVADYRQGETTSNRSEGDFTLRAQFDLS</sequence>
<organism evidence="1 2">
    <name type="scientific">Candidatus Intestinimonas merdavium</name>
    <dbReference type="NCBI Taxonomy" id="2838622"/>
    <lineage>
        <taxon>Bacteria</taxon>
        <taxon>Bacillati</taxon>
        <taxon>Bacillota</taxon>
        <taxon>Clostridia</taxon>
        <taxon>Eubacteriales</taxon>
        <taxon>Intestinimonas</taxon>
    </lineage>
</organism>
<name>A0A9D2CDG8_9FIRM</name>
<dbReference type="Proteomes" id="UP000886824">
    <property type="component" value="Unassembled WGS sequence"/>
</dbReference>
<gene>
    <name evidence="1" type="ORF">H9826_01080</name>
</gene>
<accession>A0A9D2CDG8</accession>
<reference evidence="1" key="1">
    <citation type="journal article" date="2021" name="PeerJ">
        <title>Extensive microbial diversity within the chicken gut microbiome revealed by metagenomics and culture.</title>
        <authorList>
            <person name="Gilroy R."/>
            <person name="Ravi A."/>
            <person name="Getino M."/>
            <person name="Pursley I."/>
            <person name="Horton D.L."/>
            <person name="Alikhan N.F."/>
            <person name="Baker D."/>
            <person name="Gharbi K."/>
            <person name="Hall N."/>
            <person name="Watson M."/>
            <person name="Adriaenssens E.M."/>
            <person name="Foster-Nyarko E."/>
            <person name="Jarju S."/>
            <person name="Secka A."/>
            <person name="Antonio M."/>
            <person name="Oren A."/>
            <person name="Chaudhuri R.R."/>
            <person name="La Ragione R."/>
            <person name="Hildebrand F."/>
            <person name="Pallen M.J."/>
        </authorList>
    </citation>
    <scope>NUCLEOTIDE SEQUENCE</scope>
    <source>
        <strain evidence="1">CHK33-7979</strain>
    </source>
</reference>
<reference evidence="1" key="2">
    <citation type="submission" date="2021-04" db="EMBL/GenBank/DDBJ databases">
        <authorList>
            <person name="Gilroy R."/>
        </authorList>
    </citation>
    <scope>NUCLEOTIDE SEQUENCE</scope>
    <source>
        <strain evidence="1">CHK33-7979</strain>
    </source>
</reference>
<evidence type="ECO:0000313" key="2">
    <source>
        <dbReference type="Proteomes" id="UP000886824"/>
    </source>
</evidence>
<evidence type="ECO:0000313" key="1">
    <source>
        <dbReference type="EMBL" id="HIY72553.1"/>
    </source>
</evidence>